<proteinExistence type="predicted"/>
<evidence type="ECO:0000259" key="1">
    <source>
        <dbReference type="Pfam" id="PF07929"/>
    </source>
</evidence>
<dbReference type="EMBL" id="JAKLTQ010000002">
    <property type="protein sequence ID" value="MCG2621390.1"/>
    <property type="molecule type" value="Genomic_DNA"/>
</dbReference>
<evidence type="ECO:0000313" key="2">
    <source>
        <dbReference type="EMBL" id="MCG2621390.1"/>
    </source>
</evidence>
<protein>
    <submittedName>
        <fullName evidence="2">Plasmid pRiA4b ORF-3 family protein</fullName>
    </submittedName>
</protein>
<dbReference type="RefSeq" id="WP_237818545.1">
    <property type="nucleotide sequence ID" value="NZ_JAKLTQ010000002.1"/>
</dbReference>
<keyword evidence="3" id="KW-1185">Reference proteome</keyword>
<dbReference type="PANTHER" id="PTHR41878:SF1">
    <property type="entry name" value="TNPR PROTEIN"/>
    <property type="match status" value="1"/>
</dbReference>
<sequence>MNDYRVARAIEALTPDFVRWFEEDIGPAEDALTCLGLVQAISVDYQEEAGTTDVTAFQAGLLADMFQQIDDVDPGMVDVVVEMFHLYIDFLHETGRWTGTDEDYEEVHAFLLGQAGPGLPVIEIPQLDDEREVQGFAALPLIAHARALLDWIGAGRPVTSTGVLQLKDIEAAAASIGVAARGIRKRSAEVLDAAGDTILAQSMREVPLLYPLWTALEAAGILEVRSTKVVPGEGARRFLAGSPAEQLEQCRYVTTWFLRQAVHARGLIEAWDQAAATVLVSVIVAAASPEPPLLDRVLHLADNVPEEERTVAMLATLMLPGQLEELAGLGLLVLDDHVRVPAVVIQCVAGAFEDEFDLDVTYPDSTGQRAAAAPSSVFQLKIMLKGSKPPVWRRVLVGSNMRLGTLHQVIQLVFGWEDYHLHSFRTGGWPGTEYGPAGQERLLGEPPVNEDRVPIGEVLTGEGGKLAYTYDFGDDWEHIITLEKILAPDGGPLPRCTGGRGAAPAEDSGGVWGWMDLVEAVNNPADERHEELREWLGLAPGETLDPKKFAVEETDAALDALR</sequence>
<name>A0ABS9L3Y2_9MICC</name>
<feature type="domain" description="Plasmid pRiA4b Orf3-like" evidence="1">
    <location>
        <begin position="377"/>
        <end position="552"/>
    </location>
</feature>
<dbReference type="PANTHER" id="PTHR41878">
    <property type="entry name" value="LEXA REPRESSOR-RELATED"/>
    <property type="match status" value="1"/>
</dbReference>
<dbReference type="Proteomes" id="UP001165368">
    <property type="component" value="Unassembled WGS sequence"/>
</dbReference>
<organism evidence="2 3">
    <name type="scientific">Arthrobacter hankyongi</name>
    <dbReference type="NCBI Taxonomy" id="2904801"/>
    <lineage>
        <taxon>Bacteria</taxon>
        <taxon>Bacillati</taxon>
        <taxon>Actinomycetota</taxon>
        <taxon>Actinomycetes</taxon>
        <taxon>Micrococcales</taxon>
        <taxon>Micrococcaceae</taxon>
        <taxon>Arthrobacter</taxon>
    </lineage>
</organism>
<dbReference type="InterPro" id="IPR012912">
    <property type="entry name" value="Plasmid_pRiA4b_Orf3-like"/>
</dbReference>
<dbReference type="SUPFAM" id="SSF159941">
    <property type="entry name" value="MM3350-like"/>
    <property type="match status" value="1"/>
</dbReference>
<gene>
    <name evidence="2" type="ORF">LVY72_05605</name>
</gene>
<comment type="caution">
    <text evidence="2">The sequence shown here is derived from an EMBL/GenBank/DDBJ whole genome shotgun (WGS) entry which is preliminary data.</text>
</comment>
<reference evidence="2" key="1">
    <citation type="submission" date="2022-01" db="EMBL/GenBank/DDBJ databases">
        <authorList>
            <person name="Jo J.-H."/>
            <person name="Im W.-T."/>
        </authorList>
    </citation>
    <scope>NUCLEOTIDE SEQUENCE</scope>
    <source>
        <strain evidence="2">I2-34</strain>
    </source>
</reference>
<dbReference type="InterPro" id="IPR024047">
    <property type="entry name" value="MM3350-like_sf"/>
</dbReference>
<evidence type="ECO:0000313" key="3">
    <source>
        <dbReference type="Proteomes" id="UP001165368"/>
    </source>
</evidence>
<dbReference type="Pfam" id="PF07929">
    <property type="entry name" value="PRiA4_ORF3"/>
    <property type="match status" value="1"/>
</dbReference>
<dbReference type="Gene3D" id="3.10.290.30">
    <property type="entry name" value="MM3350-like"/>
    <property type="match status" value="1"/>
</dbReference>
<accession>A0ABS9L3Y2</accession>